<dbReference type="EMBL" id="JADEWZ010000024">
    <property type="protein sequence ID" value="MBE9117411.1"/>
    <property type="molecule type" value="Genomic_DNA"/>
</dbReference>
<feature type="transmembrane region" description="Helical" evidence="2">
    <location>
        <begin position="144"/>
        <end position="166"/>
    </location>
</feature>
<feature type="compositionally biased region" description="Basic and acidic residues" evidence="1">
    <location>
        <begin position="21"/>
        <end position="48"/>
    </location>
</feature>
<evidence type="ECO:0000313" key="4">
    <source>
        <dbReference type="EMBL" id="MBE9117411.1"/>
    </source>
</evidence>
<feature type="region of interest" description="Disordered" evidence="1">
    <location>
        <begin position="177"/>
        <end position="196"/>
    </location>
</feature>
<sequence>MVQQFRKALLRLHQSSNKVSSESKLHRSGRLAREESIRERSRAKEKNPSSRTLRDRRRRRPKPPITPTPQRSVRQNLPSSSSVSRLSRLRQTKQQARKNSRRRELSSLQGMPSTPQLLRSTTPSTASETVSRRSSFVMPTTLRYILRLLILGIGLGAIAGTFLAALDPTRKILPAEANQSQQVEKKKKTAKSSALPMKAESSELNAKVREIVAQYPQFQPSFLFVDLDTGEYVKLGDTTAVAAASTIKVPILIAFFQDVDAGKIALDEMLTMQEESMAGESGTMQYKAVGTKFSALETATNMITISDNTATNMIIDRLGGAEALNQRFQEWGLQSTTIQNPLPDVEGTNTTSPADLANLMAMVNTGSLVSLRSRDRLLEIMRNVVTNDLLPQGLENGATIAHKTGNIGEMIADAGIIDTPTGKRYIAVVMVERPRNDRQGRELIRSLSRTVYQYFTAPPKLPNVTTTPATASDSVATEN</sequence>
<dbReference type="InterPro" id="IPR012338">
    <property type="entry name" value="Beta-lactam/transpept-like"/>
</dbReference>
<dbReference type="InterPro" id="IPR045155">
    <property type="entry name" value="Beta-lactam_cat"/>
</dbReference>
<evidence type="ECO:0000256" key="2">
    <source>
        <dbReference type="SAM" id="Phobius"/>
    </source>
</evidence>
<accession>A0A8J7DXW6</accession>
<keyword evidence="2" id="KW-1133">Transmembrane helix</keyword>
<dbReference type="AlphaFoldDB" id="A0A8J7DXW6"/>
<dbReference type="Gene3D" id="3.40.710.10">
    <property type="entry name" value="DD-peptidase/beta-lactamase superfamily"/>
    <property type="match status" value="1"/>
</dbReference>
<evidence type="ECO:0000259" key="3">
    <source>
        <dbReference type="Pfam" id="PF13354"/>
    </source>
</evidence>
<name>A0A8J7DXW6_9CYAN</name>
<dbReference type="GO" id="GO:0046677">
    <property type="term" value="P:response to antibiotic"/>
    <property type="evidence" value="ECO:0007669"/>
    <property type="project" value="InterPro"/>
</dbReference>
<proteinExistence type="predicted"/>
<organism evidence="4 5">
    <name type="scientific">Lusitaniella coriacea LEGE 07157</name>
    <dbReference type="NCBI Taxonomy" id="945747"/>
    <lineage>
        <taxon>Bacteria</taxon>
        <taxon>Bacillati</taxon>
        <taxon>Cyanobacteriota</taxon>
        <taxon>Cyanophyceae</taxon>
        <taxon>Spirulinales</taxon>
        <taxon>Lusitaniellaceae</taxon>
        <taxon>Lusitaniella</taxon>
    </lineage>
</organism>
<feature type="compositionally biased region" description="Low complexity" evidence="1">
    <location>
        <begin position="68"/>
        <end position="86"/>
    </location>
</feature>
<dbReference type="GO" id="GO:0030655">
    <property type="term" value="P:beta-lactam antibiotic catabolic process"/>
    <property type="evidence" value="ECO:0007669"/>
    <property type="project" value="InterPro"/>
</dbReference>
<dbReference type="PANTHER" id="PTHR35333:SF4">
    <property type="entry name" value="SLR0121 PROTEIN"/>
    <property type="match status" value="1"/>
</dbReference>
<comment type="caution">
    <text evidence="4">The sequence shown here is derived from an EMBL/GenBank/DDBJ whole genome shotgun (WGS) entry which is preliminary data.</text>
</comment>
<feature type="region of interest" description="Disordered" evidence="1">
    <location>
        <begin position="15"/>
        <end position="133"/>
    </location>
</feature>
<dbReference type="GO" id="GO:0008800">
    <property type="term" value="F:beta-lactamase activity"/>
    <property type="evidence" value="ECO:0007669"/>
    <property type="project" value="InterPro"/>
</dbReference>
<reference evidence="4" key="1">
    <citation type="submission" date="2020-10" db="EMBL/GenBank/DDBJ databases">
        <authorList>
            <person name="Castelo-Branco R."/>
            <person name="Eusebio N."/>
            <person name="Adriana R."/>
            <person name="Vieira A."/>
            <person name="Brugerolle De Fraissinette N."/>
            <person name="Rezende De Castro R."/>
            <person name="Schneider M.P."/>
            <person name="Vasconcelos V."/>
            <person name="Leao P.N."/>
        </authorList>
    </citation>
    <scope>NUCLEOTIDE SEQUENCE</scope>
    <source>
        <strain evidence="4">LEGE 07157</strain>
    </source>
</reference>
<dbReference type="Proteomes" id="UP000654482">
    <property type="component" value="Unassembled WGS sequence"/>
</dbReference>
<gene>
    <name evidence="4" type="ORF">IQ249_16040</name>
</gene>
<dbReference type="Pfam" id="PF13354">
    <property type="entry name" value="Beta-lactamase2"/>
    <property type="match status" value="1"/>
</dbReference>
<dbReference type="RefSeq" id="WP_194030497.1">
    <property type="nucleotide sequence ID" value="NZ_JADEWZ010000024.1"/>
</dbReference>
<keyword evidence="5" id="KW-1185">Reference proteome</keyword>
<feature type="compositionally biased region" description="Basic residues" evidence="1">
    <location>
        <begin position="87"/>
        <end position="101"/>
    </location>
</feature>
<protein>
    <submittedName>
        <fullName evidence="4">Serine hydrolase</fullName>
    </submittedName>
</protein>
<dbReference type="PANTHER" id="PTHR35333">
    <property type="entry name" value="BETA-LACTAMASE"/>
    <property type="match status" value="1"/>
</dbReference>
<dbReference type="SUPFAM" id="SSF56601">
    <property type="entry name" value="beta-lactamase/transpeptidase-like"/>
    <property type="match status" value="1"/>
</dbReference>
<keyword evidence="2" id="KW-0472">Membrane</keyword>
<dbReference type="InterPro" id="IPR000871">
    <property type="entry name" value="Beta-lactam_class-A"/>
</dbReference>
<feature type="compositionally biased region" description="Polar residues" evidence="1">
    <location>
        <begin position="106"/>
        <end position="133"/>
    </location>
</feature>
<feature type="domain" description="Beta-lactamase class A catalytic" evidence="3">
    <location>
        <begin position="222"/>
        <end position="431"/>
    </location>
</feature>
<evidence type="ECO:0000256" key="1">
    <source>
        <dbReference type="SAM" id="MobiDB-lite"/>
    </source>
</evidence>
<keyword evidence="2" id="KW-0812">Transmembrane</keyword>
<evidence type="ECO:0000313" key="5">
    <source>
        <dbReference type="Proteomes" id="UP000654482"/>
    </source>
</evidence>
<keyword evidence="4" id="KW-0378">Hydrolase</keyword>